<evidence type="ECO:0000256" key="15">
    <source>
        <dbReference type="SAM" id="Phobius"/>
    </source>
</evidence>
<evidence type="ECO:0000256" key="13">
    <source>
        <dbReference type="ARBA" id="ARBA00023136"/>
    </source>
</evidence>
<dbReference type="NCBIfam" id="TIGR01193">
    <property type="entry name" value="bacteriocin_ABC"/>
    <property type="match status" value="1"/>
</dbReference>
<dbReference type="InterPro" id="IPR036640">
    <property type="entry name" value="ABC1_TM_sf"/>
</dbReference>
<dbReference type="GO" id="GO:0006508">
    <property type="term" value="P:proteolysis"/>
    <property type="evidence" value="ECO:0007669"/>
    <property type="project" value="UniProtKB-KW"/>
</dbReference>
<evidence type="ECO:0000259" key="18">
    <source>
        <dbReference type="PROSITE" id="PS50990"/>
    </source>
</evidence>
<evidence type="ECO:0000256" key="12">
    <source>
        <dbReference type="ARBA" id="ARBA00022989"/>
    </source>
</evidence>
<dbReference type="SUPFAM" id="SSF90123">
    <property type="entry name" value="ABC transporter transmembrane region"/>
    <property type="match status" value="1"/>
</dbReference>
<dbReference type="Pfam" id="PF00005">
    <property type="entry name" value="ABC_tran"/>
    <property type="match status" value="1"/>
</dbReference>
<dbReference type="GO" id="GO:0016887">
    <property type="term" value="F:ATP hydrolysis activity"/>
    <property type="evidence" value="ECO:0007669"/>
    <property type="project" value="InterPro"/>
</dbReference>
<keyword evidence="2" id="KW-0813">Transport</keyword>
<dbReference type="PANTHER" id="PTHR24221:SF654">
    <property type="entry name" value="ATP-BINDING CASSETTE SUB-FAMILY B MEMBER 6"/>
    <property type="match status" value="1"/>
</dbReference>
<dbReference type="EMBL" id="FR874854">
    <property type="protein sequence ID" value="CCC17010.1"/>
    <property type="molecule type" value="Genomic_DNA"/>
</dbReference>
<dbReference type="PANTHER" id="PTHR24221">
    <property type="entry name" value="ATP-BINDING CASSETTE SUB-FAMILY B"/>
    <property type="match status" value="1"/>
</dbReference>
<evidence type="ECO:0000256" key="7">
    <source>
        <dbReference type="ARBA" id="ARBA00022801"/>
    </source>
</evidence>
<keyword evidence="11" id="KW-1278">Translocase</keyword>
<feature type="transmembrane region" description="Helical" evidence="15">
    <location>
        <begin position="165"/>
        <end position="187"/>
    </location>
</feature>
<evidence type="ECO:0000259" key="17">
    <source>
        <dbReference type="PROSITE" id="PS50929"/>
    </source>
</evidence>
<keyword evidence="6" id="KW-0547">Nucleotide-binding</keyword>
<dbReference type="Pfam" id="PF03412">
    <property type="entry name" value="Peptidase_C39"/>
    <property type="match status" value="1"/>
</dbReference>
<evidence type="ECO:0000256" key="11">
    <source>
        <dbReference type="ARBA" id="ARBA00022967"/>
    </source>
</evidence>
<dbReference type="GO" id="GO:0005886">
    <property type="term" value="C:plasma membrane"/>
    <property type="evidence" value="ECO:0007669"/>
    <property type="project" value="UniProtKB-SubCell"/>
</dbReference>
<keyword evidence="9" id="KW-0067">ATP-binding</keyword>
<keyword evidence="10" id="KW-0653">Protein transport</keyword>
<keyword evidence="7" id="KW-0378">Hydrolase</keyword>
<dbReference type="CDD" id="cd18570">
    <property type="entry name" value="ABC_6TM_PCAT1_LagD_like"/>
    <property type="match status" value="1"/>
</dbReference>
<keyword evidence="3" id="KW-1003">Cell membrane</keyword>
<dbReference type="GO" id="GO:0015031">
    <property type="term" value="P:protein transport"/>
    <property type="evidence" value="ECO:0007669"/>
    <property type="project" value="UniProtKB-KW"/>
</dbReference>
<proteinExistence type="predicted"/>
<dbReference type="InterPro" id="IPR003439">
    <property type="entry name" value="ABC_transporter-like_ATP-bd"/>
</dbReference>
<keyword evidence="12 15" id="KW-1133">Transmembrane helix</keyword>
<dbReference type="MEROPS" id="C39.001"/>
<comment type="subcellular location">
    <subcellularLocation>
        <location evidence="1">Cell membrane</location>
        <topology evidence="1">Multi-pass membrane protein</topology>
    </subcellularLocation>
</comment>
<feature type="transmembrane region" description="Helical" evidence="15">
    <location>
        <begin position="394"/>
        <end position="414"/>
    </location>
</feature>
<feature type="transmembrane region" description="Helical" evidence="15">
    <location>
        <begin position="199"/>
        <end position="216"/>
    </location>
</feature>
<dbReference type="PROSITE" id="PS00211">
    <property type="entry name" value="ABC_TRANSPORTER_1"/>
    <property type="match status" value="1"/>
</dbReference>
<evidence type="ECO:0000256" key="14">
    <source>
        <dbReference type="ARBA" id="ARBA00043264"/>
    </source>
</evidence>
<evidence type="ECO:0000256" key="2">
    <source>
        <dbReference type="ARBA" id="ARBA00022448"/>
    </source>
</evidence>
<feature type="transmembrane region" description="Helical" evidence="15">
    <location>
        <begin position="306"/>
        <end position="324"/>
    </location>
</feature>
<feature type="transmembrane region" description="Helical" evidence="15">
    <location>
        <begin position="276"/>
        <end position="300"/>
    </location>
</feature>
<keyword evidence="8" id="KW-0788">Thiol protease</keyword>
<organism evidence="19">
    <name type="scientific">Lactiplantibacillus pentosus IG1</name>
    <dbReference type="NCBI Taxonomy" id="1042160"/>
    <lineage>
        <taxon>Bacteria</taxon>
        <taxon>Bacillati</taxon>
        <taxon>Bacillota</taxon>
        <taxon>Bacilli</taxon>
        <taxon>Lactobacillales</taxon>
        <taxon>Lactobacillaceae</taxon>
        <taxon>Lactiplantibacillus</taxon>
    </lineage>
</organism>
<dbReference type="Pfam" id="PF00664">
    <property type="entry name" value="ABC_membrane"/>
    <property type="match status" value="1"/>
</dbReference>
<feature type="domain" description="Peptidase C39" evidence="18">
    <location>
        <begin position="9"/>
        <end position="136"/>
    </location>
</feature>
<dbReference type="GO" id="GO:0043214">
    <property type="term" value="F:ABC-type bacteriocin transporter activity"/>
    <property type="evidence" value="ECO:0007669"/>
    <property type="project" value="InterPro"/>
</dbReference>
<evidence type="ECO:0000256" key="6">
    <source>
        <dbReference type="ARBA" id="ARBA00022741"/>
    </source>
</evidence>
<dbReference type="PROSITE" id="PS50893">
    <property type="entry name" value="ABC_TRANSPORTER_2"/>
    <property type="match status" value="1"/>
</dbReference>
<dbReference type="InterPro" id="IPR005074">
    <property type="entry name" value="Peptidase_C39"/>
</dbReference>
<dbReference type="SMART" id="SM00382">
    <property type="entry name" value="AAA"/>
    <property type="match status" value="1"/>
</dbReference>
<dbReference type="InterPro" id="IPR027417">
    <property type="entry name" value="P-loop_NTPase"/>
</dbReference>
<dbReference type="Gene3D" id="3.90.70.10">
    <property type="entry name" value="Cysteine proteinases"/>
    <property type="match status" value="1"/>
</dbReference>
<evidence type="ECO:0000256" key="4">
    <source>
        <dbReference type="ARBA" id="ARBA00022670"/>
    </source>
</evidence>
<evidence type="ECO:0000256" key="9">
    <source>
        <dbReference type="ARBA" id="ARBA00022840"/>
    </source>
</evidence>
<reference evidence="19" key="1">
    <citation type="journal article" date="2011" name="J. Bacteriol.">
        <title>Genome Sequence of Lactobacillus pentosus IG1, a Strain Isolated from Spanish-Style Green Olive Fermentations.</title>
        <authorList>
            <person name="Maldonado-Barragan A."/>
            <person name="Caballero-Guerrero B."/>
            <person name="Lucena-Padros H."/>
            <person name="Ruiz-Barba J.L."/>
        </authorList>
    </citation>
    <scope>NUCLEOTIDE SEQUENCE</scope>
    <source>
        <strain evidence="19">IG1</strain>
    </source>
</reference>
<dbReference type="CDD" id="cd02418">
    <property type="entry name" value="Peptidase_C39B"/>
    <property type="match status" value="1"/>
</dbReference>
<dbReference type="PROSITE" id="PS50990">
    <property type="entry name" value="PEPTIDASE_C39"/>
    <property type="match status" value="1"/>
</dbReference>
<name>G0M4A0_LACPE</name>
<evidence type="ECO:0000313" key="19">
    <source>
        <dbReference type="EMBL" id="CCC17010.1"/>
    </source>
</evidence>
<protein>
    <submittedName>
        <fullName evidence="19">ABC-transporter PlnG (Bacteriocin ABC transporter)</fullName>
    </submittedName>
</protein>
<dbReference type="GO" id="GO:0034040">
    <property type="term" value="F:ATPase-coupled lipid transmembrane transporter activity"/>
    <property type="evidence" value="ECO:0007669"/>
    <property type="project" value="TreeGrafter"/>
</dbReference>
<evidence type="ECO:0000256" key="10">
    <source>
        <dbReference type="ARBA" id="ARBA00022927"/>
    </source>
</evidence>
<feature type="domain" description="ABC transmembrane type-1" evidence="17">
    <location>
        <begin position="172"/>
        <end position="448"/>
    </location>
</feature>
<dbReference type="Gene3D" id="3.40.50.300">
    <property type="entry name" value="P-loop containing nucleotide triphosphate hydrolases"/>
    <property type="match status" value="1"/>
</dbReference>
<gene>
    <name evidence="19" type="ORF">LPENT_01706</name>
</gene>
<feature type="domain" description="ABC transporter" evidence="16">
    <location>
        <begin position="482"/>
        <end position="717"/>
    </location>
</feature>
<accession>G0M4A0</accession>
<keyword evidence="4" id="KW-0645">Protease</keyword>
<dbReference type="Gene3D" id="1.20.1560.10">
    <property type="entry name" value="ABC transporter type 1, transmembrane domain"/>
    <property type="match status" value="1"/>
</dbReference>
<keyword evidence="14" id="KW-0080">Bacteriocin transport</keyword>
<evidence type="ECO:0000256" key="1">
    <source>
        <dbReference type="ARBA" id="ARBA00004651"/>
    </source>
</evidence>
<dbReference type="InterPro" id="IPR039421">
    <property type="entry name" value="Type_1_exporter"/>
</dbReference>
<dbReference type="InterPro" id="IPR003593">
    <property type="entry name" value="AAA+_ATPase"/>
</dbReference>
<keyword evidence="5 15" id="KW-0812">Transmembrane</keyword>
<evidence type="ECO:0000259" key="16">
    <source>
        <dbReference type="PROSITE" id="PS50893"/>
    </source>
</evidence>
<dbReference type="InterPro" id="IPR017871">
    <property type="entry name" value="ABC_transporter-like_CS"/>
</dbReference>
<dbReference type="PROSITE" id="PS50929">
    <property type="entry name" value="ABC_TM1F"/>
    <property type="match status" value="1"/>
</dbReference>
<evidence type="ECO:0000256" key="5">
    <source>
        <dbReference type="ARBA" id="ARBA00022692"/>
    </source>
</evidence>
<keyword evidence="13 15" id="KW-0472">Membrane</keyword>
<dbReference type="InterPro" id="IPR005897">
    <property type="entry name" value="Pept_C39_ABC_bacteriocin"/>
</dbReference>
<dbReference type="GO" id="GO:0008234">
    <property type="term" value="F:cysteine-type peptidase activity"/>
    <property type="evidence" value="ECO:0007669"/>
    <property type="project" value="UniProtKB-KW"/>
</dbReference>
<evidence type="ECO:0000256" key="8">
    <source>
        <dbReference type="ARBA" id="ARBA00022807"/>
    </source>
</evidence>
<dbReference type="GO" id="GO:0005524">
    <property type="term" value="F:ATP binding"/>
    <property type="evidence" value="ECO:0007669"/>
    <property type="project" value="UniProtKB-KW"/>
</dbReference>
<sequence length="717" mass="79608">MNKFRYIAQVDERDCGVAALSMVLRKYGQENSLASLRDLAKTNLEGTTALGIVRAAQHLNFKTQAVKADMSLFKMKDLPLPFIVHVEKEKSILHYYVVYGITKTHLKIADPDDSVGKTKMSFADFEKEWTGVAIFLAPNPKFSPAKEETNKIFSFLPVIARQKNILVNIVTAALIITAISILSSYYLQALLDTYIPDGMKSTLTIVSIGLIIAYVIQQILSYARDYLLIILGQRLSIDVILSYVKHLFELPLTFFGTRRIGEITSRFTDANSIIDALANTAVSLFLDLGILVMVSATLAIHNTKLFLISITVLPIYASIVYIFMKPFEKLNNETMQAASIVNASIIESLNGIETIKSLSSEEISYSKIDREYVAYLKNSFKNQRLLVLQNSLKATIKLVLDVIILWVGANLVIANNISVGDLISYNALLAYFTDPLQNILNLQSKLQAASVANKRLNEVYLVPSEFNKNQRIQSNVITSNDVSLSNVSFKYGFGKNALTNVSATIKKNEKVALVGVSGSGKSTLAKLIVNFFPIEKQNGDIKISGININQIDKRELRKKVTYLPQTPYTFTGKIIDNLLLGAKPGTTIDDVFRATEIAHIRKEIELLPQGFETEISESGELSGGQRQRVALARALLTGSSILILDESTSSLDVLTEKDVIDDLLKLTNTTIIFVAHRLTIAERVDRILVMENGEIIENGTHHDLLQNKGLYAQLNNK</sequence>
<evidence type="ECO:0000256" key="3">
    <source>
        <dbReference type="ARBA" id="ARBA00022475"/>
    </source>
</evidence>
<dbReference type="AlphaFoldDB" id="G0M4A0"/>
<dbReference type="InterPro" id="IPR011527">
    <property type="entry name" value="ABC1_TM_dom"/>
</dbReference>
<dbReference type="FunFam" id="3.40.50.300:FF:000299">
    <property type="entry name" value="ABC transporter ATP-binding protein/permease"/>
    <property type="match status" value="1"/>
</dbReference>
<dbReference type="SUPFAM" id="SSF52540">
    <property type="entry name" value="P-loop containing nucleoside triphosphate hydrolases"/>
    <property type="match status" value="1"/>
</dbReference>